<comment type="caution">
    <text evidence="2">The sequence shown here is derived from an EMBL/GenBank/DDBJ whole genome shotgun (WGS) entry which is preliminary data.</text>
</comment>
<dbReference type="AlphaFoldDB" id="A0AAJ0FV38"/>
<dbReference type="PANTHER" id="PTHR33112:SF1">
    <property type="entry name" value="HETEROKARYON INCOMPATIBILITY DOMAIN-CONTAINING PROTEIN"/>
    <property type="match status" value="1"/>
</dbReference>
<organism evidence="2 3">
    <name type="scientific">Conoideocrella luteorostrata</name>
    <dbReference type="NCBI Taxonomy" id="1105319"/>
    <lineage>
        <taxon>Eukaryota</taxon>
        <taxon>Fungi</taxon>
        <taxon>Dikarya</taxon>
        <taxon>Ascomycota</taxon>
        <taxon>Pezizomycotina</taxon>
        <taxon>Sordariomycetes</taxon>
        <taxon>Hypocreomycetidae</taxon>
        <taxon>Hypocreales</taxon>
        <taxon>Clavicipitaceae</taxon>
        <taxon>Conoideocrella</taxon>
    </lineage>
</organism>
<dbReference type="PANTHER" id="PTHR33112">
    <property type="entry name" value="DOMAIN PROTEIN, PUTATIVE-RELATED"/>
    <property type="match status" value="1"/>
</dbReference>
<dbReference type="Proteomes" id="UP001251528">
    <property type="component" value="Unassembled WGS sequence"/>
</dbReference>
<reference evidence="2" key="1">
    <citation type="submission" date="2023-06" db="EMBL/GenBank/DDBJ databases">
        <title>Conoideocrella luteorostrata (Hypocreales: Clavicipitaceae), a potential biocontrol fungus for elongate hemlock scale in United States Christmas tree production areas.</title>
        <authorList>
            <person name="Barrett H."/>
            <person name="Lovett B."/>
            <person name="Macias A.M."/>
            <person name="Stajich J.E."/>
            <person name="Kasson M.T."/>
        </authorList>
    </citation>
    <scope>NUCLEOTIDE SEQUENCE</scope>
    <source>
        <strain evidence="2">ARSEF 14590</strain>
    </source>
</reference>
<evidence type="ECO:0000259" key="1">
    <source>
        <dbReference type="Pfam" id="PF06985"/>
    </source>
</evidence>
<dbReference type="InterPro" id="IPR010730">
    <property type="entry name" value="HET"/>
</dbReference>
<name>A0AAJ0FV38_9HYPO</name>
<accession>A0AAJ0FV38</accession>
<keyword evidence="3" id="KW-1185">Reference proteome</keyword>
<protein>
    <recommendedName>
        <fullName evidence="1">Heterokaryon incompatibility domain-containing protein</fullName>
    </recommendedName>
</protein>
<proteinExistence type="predicted"/>
<evidence type="ECO:0000313" key="2">
    <source>
        <dbReference type="EMBL" id="KAK2592919.1"/>
    </source>
</evidence>
<dbReference type="EMBL" id="JASWJB010000238">
    <property type="protein sequence ID" value="KAK2592919.1"/>
    <property type="molecule type" value="Genomic_DNA"/>
</dbReference>
<gene>
    <name evidence="2" type="ORF">QQS21_009388</name>
</gene>
<sequence length="719" mass="83167">MHIDKDILQSMGKVALLLTGDCPHVEYFKHVRFKYGTGPGYEDNELRLRHWENSTSIVFDLLYQTTRGYDWSYTANVNLVLRNNIPNHPGRALILDPNWIDTDRVLGWISRCTSEHGEKCQFLPLFKRVDTIVPLYLIDTIQNCLVPGNEVKGNYIALSYTWGETSFFRTKLKYLQQLRIPGALLGKMPEHIAPTVRDAISITRHLGFHYLWVDALCIVQDDQVRMEQELNNMHRIYASASFTIIAAGATDASFELRGFKNSTNPRNLQQVPIQLDASERLLSPIGSPSYGEKPSPGAEPTYHTRAWTLQEHIFSIRRLILKNETVSWECQRYLWTEDLLPHDIADERRLDYAERWHYKSVPSLDVLSDIIMDYNKRNLTYPTDAFPAFAGIQSFLGQIFPFGLIYGHPELFFDIALLWHPIYDVQRRVPSKSPDLNVAISQIPSWSWVGWQGKLAFPFDHEFGIYGSEMEGYIEPVAEWYALESPVSNNRRRIHSDWHKYKLIAQDADAHLPPGWTREPYNITPYDSNSPLKRRHFPREIPNYCYKHSSFKNEQDLKWYPVPVLDQREHNHNPPQTAFIYCRTSRAYLFTSWDDSNVFEDPDERTPPRLQVMDRNKNIVGTLRLNNVDELGHFGNGVEWNGMRRLELVAICKGYSDDIFDFALAKQGGGAYADRAEDCYFVLCIKWEDGVAFRQATGVVTAKAWEGEKETELVDLILG</sequence>
<evidence type="ECO:0000313" key="3">
    <source>
        <dbReference type="Proteomes" id="UP001251528"/>
    </source>
</evidence>
<feature type="domain" description="Heterokaryon incompatibility" evidence="1">
    <location>
        <begin position="155"/>
        <end position="311"/>
    </location>
</feature>
<dbReference type="Pfam" id="PF06985">
    <property type="entry name" value="HET"/>
    <property type="match status" value="1"/>
</dbReference>